<dbReference type="Pfam" id="PF18029">
    <property type="entry name" value="Glyoxalase_6"/>
    <property type="match status" value="1"/>
</dbReference>
<name>A0A810N2B1_9ACTN</name>
<dbReference type="KEGG" id="pry:Prubr_45370"/>
<evidence type="ECO:0000313" key="2">
    <source>
        <dbReference type="EMBL" id="BCJ67516.1"/>
    </source>
</evidence>
<dbReference type="InterPro" id="IPR029068">
    <property type="entry name" value="Glyas_Bleomycin-R_OHBP_Dase"/>
</dbReference>
<dbReference type="SUPFAM" id="SSF54593">
    <property type="entry name" value="Glyoxalase/Bleomycin resistance protein/Dihydroxybiphenyl dioxygenase"/>
    <property type="match status" value="1"/>
</dbReference>
<gene>
    <name evidence="2" type="ORF">Prubr_45370</name>
</gene>
<feature type="domain" description="Glyoxalase-like" evidence="1">
    <location>
        <begin position="12"/>
        <end position="111"/>
    </location>
</feature>
<reference evidence="2" key="1">
    <citation type="submission" date="2020-08" db="EMBL/GenBank/DDBJ databases">
        <title>Whole genome shotgun sequence of Polymorphospora rubra NBRC 101157.</title>
        <authorList>
            <person name="Komaki H."/>
            <person name="Tamura T."/>
        </authorList>
    </citation>
    <scope>NUCLEOTIDE SEQUENCE</scope>
    <source>
        <strain evidence="2">NBRC 101157</strain>
    </source>
</reference>
<dbReference type="CDD" id="cd06587">
    <property type="entry name" value="VOC"/>
    <property type="match status" value="1"/>
</dbReference>
<dbReference type="EMBL" id="AP023359">
    <property type="protein sequence ID" value="BCJ67516.1"/>
    <property type="molecule type" value="Genomic_DNA"/>
</dbReference>
<protein>
    <recommendedName>
        <fullName evidence="1">Glyoxalase-like domain-containing protein</fullName>
    </recommendedName>
</protein>
<accession>A0A810N2B1</accession>
<dbReference type="AlphaFoldDB" id="A0A810N2B1"/>
<dbReference type="Proteomes" id="UP000680866">
    <property type="component" value="Chromosome"/>
</dbReference>
<evidence type="ECO:0000313" key="3">
    <source>
        <dbReference type="Proteomes" id="UP000680866"/>
    </source>
</evidence>
<dbReference type="InterPro" id="IPR041581">
    <property type="entry name" value="Glyoxalase_6"/>
</dbReference>
<sequence>MPAMHRSRLYGVFVDSPHAEADKAVAFWSAALGAAAEPVDDDYTMLPGAAGHELAFEVQAVDDAPRYHLDIETDDVAAEVARLTALGATEEARHYGWTVLRAPGGHLLCVVPVQSDQPFFDRHARRFGA</sequence>
<organism evidence="2 3">
    <name type="scientific">Polymorphospora rubra</name>
    <dbReference type="NCBI Taxonomy" id="338584"/>
    <lineage>
        <taxon>Bacteria</taxon>
        <taxon>Bacillati</taxon>
        <taxon>Actinomycetota</taxon>
        <taxon>Actinomycetes</taxon>
        <taxon>Micromonosporales</taxon>
        <taxon>Micromonosporaceae</taxon>
        <taxon>Polymorphospora</taxon>
    </lineage>
</organism>
<keyword evidence="3" id="KW-1185">Reference proteome</keyword>
<evidence type="ECO:0000259" key="1">
    <source>
        <dbReference type="Pfam" id="PF18029"/>
    </source>
</evidence>
<dbReference type="Gene3D" id="3.10.180.10">
    <property type="entry name" value="2,3-Dihydroxybiphenyl 1,2-Dioxygenase, domain 1"/>
    <property type="match status" value="1"/>
</dbReference>
<proteinExistence type="predicted"/>